<feature type="compositionally biased region" description="Polar residues" evidence="2">
    <location>
        <begin position="1"/>
        <end position="15"/>
    </location>
</feature>
<comment type="similarity">
    <text evidence="1">Belongs to the CBF/MAK21 family.</text>
</comment>
<feature type="compositionally biased region" description="Acidic residues" evidence="2">
    <location>
        <begin position="991"/>
        <end position="1051"/>
    </location>
</feature>
<feature type="region of interest" description="Disordered" evidence="2">
    <location>
        <begin position="792"/>
        <end position="825"/>
    </location>
</feature>
<dbReference type="Pfam" id="PF03914">
    <property type="entry name" value="CBF"/>
    <property type="match status" value="1"/>
</dbReference>
<comment type="caution">
    <text evidence="4">The sequence shown here is derived from an EMBL/GenBank/DDBJ whole genome shotgun (WGS) entry which is preliminary data.</text>
</comment>
<gene>
    <name evidence="4" type="ORF">N7509_012042</name>
</gene>
<feature type="compositionally biased region" description="Polar residues" evidence="2">
    <location>
        <begin position="36"/>
        <end position="46"/>
    </location>
</feature>
<evidence type="ECO:0000313" key="4">
    <source>
        <dbReference type="EMBL" id="KAJ5378923.1"/>
    </source>
</evidence>
<feature type="compositionally biased region" description="Acidic residues" evidence="2">
    <location>
        <begin position="165"/>
        <end position="178"/>
    </location>
</feature>
<dbReference type="InterPro" id="IPR040155">
    <property type="entry name" value="CEBPZ/Mak21-like"/>
</dbReference>
<feature type="region of interest" description="Disordered" evidence="2">
    <location>
        <begin position="165"/>
        <end position="281"/>
    </location>
</feature>
<dbReference type="PANTHER" id="PTHR12048">
    <property type="entry name" value="CCAAT-BINDING FACTOR-RELATED"/>
    <property type="match status" value="1"/>
</dbReference>
<dbReference type="AlphaFoldDB" id="A0A9W9VE97"/>
<dbReference type="InterPro" id="IPR005612">
    <property type="entry name" value="CCAAT-binding_factor"/>
</dbReference>
<feature type="compositionally biased region" description="Acidic residues" evidence="2">
    <location>
        <begin position="210"/>
        <end position="267"/>
    </location>
</feature>
<name>A0A9W9VE97_9EURO</name>
<dbReference type="EMBL" id="JAPZBU010000011">
    <property type="protein sequence ID" value="KAJ5378923.1"/>
    <property type="molecule type" value="Genomic_DNA"/>
</dbReference>
<evidence type="ECO:0000256" key="2">
    <source>
        <dbReference type="SAM" id="MobiDB-lite"/>
    </source>
</evidence>
<dbReference type="SUPFAM" id="SSF48371">
    <property type="entry name" value="ARM repeat"/>
    <property type="match status" value="1"/>
</dbReference>
<feature type="non-terminal residue" evidence="4">
    <location>
        <position position="1"/>
    </location>
</feature>
<organism evidence="4 5">
    <name type="scientific">Penicillium cosmopolitanum</name>
    <dbReference type="NCBI Taxonomy" id="1131564"/>
    <lineage>
        <taxon>Eukaryota</taxon>
        <taxon>Fungi</taxon>
        <taxon>Dikarya</taxon>
        <taxon>Ascomycota</taxon>
        <taxon>Pezizomycotina</taxon>
        <taxon>Eurotiomycetes</taxon>
        <taxon>Eurotiomycetidae</taxon>
        <taxon>Eurotiales</taxon>
        <taxon>Aspergillaceae</taxon>
        <taxon>Penicillium</taxon>
    </lineage>
</organism>
<feature type="compositionally biased region" description="Basic residues" evidence="2">
    <location>
        <begin position="1128"/>
        <end position="1137"/>
    </location>
</feature>
<proteinExistence type="inferred from homology"/>
<dbReference type="Proteomes" id="UP001147747">
    <property type="component" value="Unassembled WGS sequence"/>
</dbReference>
<feature type="region of interest" description="Disordered" evidence="2">
    <location>
        <begin position="1"/>
        <end position="150"/>
    </location>
</feature>
<sequence>REKNNSLRNPSQTHTMPKGKGKRSSGANEIVKDTPVSVSEPQTNPAEPQIEEGAFAGLREKIEQRLKNQSSAKGKGKKDNKVQPSTENTPVKKEKNAPPKADKKQDSAHGKKRDRNGDVIAREEKEKQKGGKKSEDKPDASKKESNNDALRAEIMAMGGTEADLDLLADVDSESEVEGETSKRKAKGREADLRRELSNMLAAAGHVVPEDLADDEVSEVEEEDDEEEAEEDEEEDEEESEEAKDVEDDSENPNEQDADSFEESDIEDAPPAPKAKEPESHIPKEYAKLAVMPRSDWYNSPLPPVAGAKEMNALPRHLVERIHEQAKVLLLEENETYAEAQKTSASSSYKFYTSIMSSGTLSDKISALTLAVQESPLHNTKSLESLVGLAGKRSRAQAVEVLRSLKDMFAQGTLLPSDRRLRSFANQPGLVAAFQGAGGRWTERDPLPGGLQKSHLMLWAFEDGVKEQFYEILKVLEVWCNDEIEFSRSRAVSYVYELLKEKPEQEANLLRLLVNKLGDPGKKIASRASYLLLQLEQQHPMMKPTIIKSVEELLFRPGQSSHAKYYAIITLNQTVLSMKEQQVAMQLLDIYFSLFVTLLKPAPKSKPQGKHGKSNPNNQAVKGEAQTDEMREKLTSGVLTGVNRAYPFTDADSGRLSKHIDTLFRITHSSNFNTSIQALMLIQQLTHTTQVASDRFYRTLYESLLDPRVATSSKQSLYLNLLFKSLKNDLNVRRVKAFVKRIVQVLGMHQPSFICGIFYLIRELEKTFIGLSSLLDQPEDNDSDDEEVFRDVLDEDDEQPEPAPVDETTTKKLKEKYDPRKRDPEHSNAEESCLWELLPFTTHFHPSVSLNADRLLEHEPMSGKPDLTIHTLSHFLDRFIYRTPKTSAASRGASIMQPLAGGEAKDRLVEAGKTSMQGVPLNSQNFWKKKAEDISAEDVFFHEYFNRVNKDKVKAKKGKAATATDDAAASDDEEIGDEDAIWKALVDSRPDLEDEADSDDDLDMDDLESAYDDDSAEEGVEGENDDEVIFNDESDVPSDEEMGDEEAGDFEGFDSPPPTTKKSKAKDAAPAAKKSAKKDEDEDEDEFDMDVSDDEAFLDSDEDLPSDMELGGVGLETDEAEPEENNKSKREKRRKLKHLPTFASADDYAALLDGEDLGM</sequence>
<feature type="compositionally biased region" description="Acidic residues" evidence="2">
    <location>
        <begin position="1079"/>
        <end position="1105"/>
    </location>
</feature>
<evidence type="ECO:0000256" key="1">
    <source>
        <dbReference type="ARBA" id="ARBA00007797"/>
    </source>
</evidence>
<dbReference type="GeneID" id="81375659"/>
<feature type="domain" description="CCAAT-binding factor" evidence="3">
    <location>
        <begin position="674"/>
        <end position="850"/>
    </location>
</feature>
<feature type="region of interest" description="Disordered" evidence="2">
    <location>
        <begin position="954"/>
        <end position="1138"/>
    </location>
</feature>
<feature type="region of interest" description="Disordered" evidence="2">
    <location>
        <begin position="602"/>
        <end position="628"/>
    </location>
</feature>
<reference evidence="4" key="2">
    <citation type="journal article" date="2023" name="IMA Fungus">
        <title>Comparative genomic study of the Penicillium genus elucidates a diverse pangenome and 15 lateral gene transfer events.</title>
        <authorList>
            <person name="Petersen C."/>
            <person name="Sorensen T."/>
            <person name="Nielsen M.R."/>
            <person name="Sondergaard T.E."/>
            <person name="Sorensen J.L."/>
            <person name="Fitzpatrick D.A."/>
            <person name="Frisvad J.C."/>
            <person name="Nielsen K.L."/>
        </authorList>
    </citation>
    <scope>NUCLEOTIDE SEQUENCE</scope>
    <source>
        <strain evidence="4">IBT 29677</strain>
    </source>
</reference>
<evidence type="ECO:0000313" key="5">
    <source>
        <dbReference type="Proteomes" id="UP001147747"/>
    </source>
</evidence>
<feature type="compositionally biased region" description="Basic and acidic residues" evidence="2">
    <location>
        <begin position="807"/>
        <end position="825"/>
    </location>
</feature>
<dbReference type="RefSeq" id="XP_056482709.1">
    <property type="nucleotide sequence ID" value="XM_056636679.1"/>
</dbReference>
<protein>
    <submittedName>
        <fullName evidence="4">CCAAT-binding factor</fullName>
    </submittedName>
</protein>
<evidence type="ECO:0000259" key="3">
    <source>
        <dbReference type="Pfam" id="PF03914"/>
    </source>
</evidence>
<dbReference type="GO" id="GO:0005634">
    <property type="term" value="C:nucleus"/>
    <property type="evidence" value="ECO:0007669"/>
    <property type="project" value="TreeGrafter"/>
</dbReference>
<dbReference type="InterPro" id="IPR016024">
    <property type="entry name" value="ARM-type_fold"/>
</dbReference>
<accession>A0A9W9VE97</accession>
<feature type="compositionally biased region" description="Acidic residues" evidence="2">
    <location>
        <begin position="967"/>
        <end position="978"/>
    </location>
</feature>
<dbReference type="OrthoDB" id="28947at2759"/>
<feature type="compositionally biased region" description="Basic and acidic residues" evidence="2">
    <location>
        <begin position="179"/>
        <end position="196"/>
    </location>
</feature>
<keyword evidence="5" id="KW-1185">Reference proteome</keyword>
<reference evidence="4" key="1">
    <citation type="submission" date="2022-12" db="EMBL/GenBank/DDBJ databases">
        <authorList>
            <person name="Petersen C."/>
        </authorList>
    </citation>
    <scope>NUCLEOTIDE SEQUENCE</scope>
    <source>
        <strain evidence="4">IBT 29677</strain>
    </source>
</reference>
<feature type="compositionally biased region" description="Basic and acidic residues" evidence="2">
    <location>
        <begin position="90"/>
        <end position="146"/>
    </location>
</feature>
<dbReference type="PANTHER" id="PTHR12048:SF0">
    <property type="entry name" value="CCAAT_ENHANCER-BINDING PROTEIN ZETA"/>
    <property type="match status" value="1"/>
</dbReference>